<gene>
    <name evidence="14" type="ORF">PENARI_c011G09227</name>
</gene>
<dbReference type="PANTHER" id="PTHR24223">
    <property type="entry name" value="ATP-BINDING CASSETTE SUB-FAMILY C"/>
    <property type="match status" value="1"/>
</dbReference>
<feature type="domain" description="ABC transporter" evidence="12">
    <location>
        <begin position="604"/>
        <end position="858"/>
    </location>
</feature>
<dbReference type="Gene3D" id="3.40.50.300">
    <property type="entry name" value="P-loop containing nucleotide triphosphate hydrolases"/>
    <property type="match status" value="2"/>
</dbReference>
<evidence type="ECO:0000256" key="2">
    <source>
        <dbReference type="ARBA" id="ARBA00009726"/>
    </source>
</evidence>
<dbReference type="Proteomes" id="UP000177622">
    <property type="component" value="Unassembled WGS sequence"/>
</dbReference>
<feature type="transmembrane region" description="Helical" evidence="11">
    <location>
        <begin position="288"/>
        <end position="312"/>
    </location>
</feature>
<keyword evidence="7" id="KW-0067">ATP-binding</keyword>
<sequence>MDNISTHGVLRTSIAVNIYLQLQEFASGATACLVLVALATIPSVLALKGCLSRGARPNRQFPLYEDEDGTATEESQASFSDSVPRYGILLWSLVGSVAALAAALCVTVDPGFIGSIIPCFWFLFATALLGNFQALIIFNDKNSGRKATLGLYTSLTAVIIVVEIFLLIGSRELSRAGVPAYTALRSVQIVAALFQAISGMCLPRRPDVYVEGQRVDREHTGSILGQYSFAWAGEVMDLVKQARHIGIKDLPVLEAKMRTGFVHDDLQHEREPARLWRTLFKTHYKKCLVQWLLVLIMCFSQLLPQFCLLRILQRLEARQDTYPSHVPLGAWVIGLGVSVIGNSWIENTMNWLSLGKIGLGVYEQLSALVVWKGMRLKDIKGDEQPEQDNQGKGSKHTPINLLAVDSQRVADFAATNHLAVSSILKLALSFAFLSRLVGADCLAVGLTGFFLTAPFNMLCTRKYSISQSQLMKIRDQKLAIVTEALLGIRQIKFSALEPEWYQKIKETRDQELRALRKTFRFMTGLVFVWVFGPVMLSAATLGAYVLLHGNLTASVAFVTISVFSNVESTLGLLPELTSKIVNAKISAKRIEDYLNSNELDNHVMHGDTIAFKEATVKWPALGPIANAFTLRNINLQFPNGQLSIISGKVGAGKSLLLASILGEADIITGTVTAPHPPNHQKRFDEFATPMSWIIPSARAYVSQIPWIQNATIRENILFGLPYLAERYTQVMHACALVKDMDLFESGDQTDIGANGVNLSGGQKWRLAFARALYSRAGILILDDIFSALDAHVGKFIYDHALTGELGRGRTRILVTHHISLCLPQAEYCVFLADGTVELAGSKNDLCKKGILSDYARNKTADDSIAIQPRESPLQQQLASFNDTGKVNAGPPLPSARFMADEKRQTGKVKWQVYGKYIKASGILSLGLVLLFFTAFVGSNFGRTWWLSLWTRRYERQTLLPSLLSTETNQQTRLSTLRSAMADELWYYLGIYIALSGITCVLGTVRYYFLYRGSVQASRVLFERLSYVMLRMPLRWLDTVPIGSILNRLTADFNVLDSRLADSYGYVIYNVFVMIGTILAGLAVSPYIAFLVVVLLATSLRFGNRYLIGAREVKRLESISKSPILEQFGSALTGIGTVRAFQMSNAYVKKLHGHINDWARAYWYTMLFSRWLNLRLNISGTVFTTVTAAMVVSIPSIDAPLAGFCLSFVLQFSQTIIWVVRDFASLEIAMNALERISEYCDLTPETESGMDPPAAWPTNGHLKVSNLVVTYAPELGPVLKGLSFEVQRNERVGVVGRTGAGKSTLTLALFRFLEASEGSIDIDGIDVSKIKLRELRKRVAIIPQDPILFSGTVRSNLDPFDEYSDETLSDALNRVHLGRTGIQDDNNSTDGDGSHHALDLCSKVSQGGLNMSQGQRQLLCLARAIVSRPKIIALDEATSAVDKKTDRFIQGSIREEFKDSTLLVIAHRLSTVADFDKILVMGDGRVVEYDSPRVLINKEGGMLRDMIEHSDEKELILKTIGAR</sequence>
<feature type="transmembrane region" description="Helical" evidence="11">
    <location>
        <begin position="324"/>
        <end position="345"/>
    </location>
</feature>
<dbReference type="CDD" id="cd03244">
    <property type="entry name" value="ABCC_MRP_domain2"/>
    <property type="match status" value="1"/>
</dbReference>
<comment type="caution">
    <text evidence="14">The sequence shown here is derived from an EMBL/GenBank/DDBJ whole genome shotgun (WGS) entry which is preliminary data.</text>
</comment>
<evidence type="ECO:0000256" key="9">
    <source>
        <dbReference type="ARBA" id="ARBA00023136"/>
    </source>
</evidence>
<dbReference type="GO" id="GO:0005737">
    <property type="term" value="C:cytoplasm"/>
    <property type="evidence" value="ECO:0007669"/>
    <property type="project" value="UniProtKB-ARBA"/>
</dbReference>
<dbReference type="GO" id="GO:0140359">
    <property type="term" value="F:ABC-type transporter activity"/>
    <property type="evidence" value="ECO:0007669"/>
    <property type="project" value="InterPro"/>
</dbReference>
<feature type="domain" description="ABC transmembrane type-1" evidence="13">
    <location>
        <begin position="399"/>
        <end position="582"/>
    </location>
</feature>
<evidence type="ECO:0000256" key="8">
    <source>
        <dbReference type="ARBA" id="ARBA00022989"/>
    </source>
</evidence>
<dbReference type="FunFam" id="3.40.50.300:FF:000610">
    <property type="entry name" value="Multidrug resistance-associated ABC transporter"/>
    <property type="match status" value="1"/>
</dbReference>
<keyword evidence="10" id="KW-0325">Glycoprotein</keyword>
<evidence type="ECO:0000256" key="4">
    <source>
        <dbReference type="ARBA" id="ARBA00022692"/>
    </source>
</evidence>
<keyword evidence="9 11" id="KW-0472">Membrane</keyword>
<dbReference type="PROSITE" id="PS00211">
    <property type="entry name" value="ABC_TRANSPORTER_1"/>
    <property type="match status" value="1"/>
</dbReference>
<feature type="transmembrane region" description="Helical" evidence="11">
    <location>
        <begin position="112"/>
        <end position="137"/>
    </location>
</feature>
<feature type="transmembrane region" description="Helical" evidence="11">
    <location>
        <begin position="984"/>
        <end position="1007"/>
    </location>
</feature>
<organism evidence="14 15">
    <name type="scientific">Penicillium arizonense</name>
    <dbReference type="NCBI Taxonomy" id="1835702"/>
    <lineage>
        <taxon>Eukaryota</taxon>
        <taxon>Fungi</taxon>
        <taxon>Dikarya</taxon>
        <taxon>Ascomycota</taxon>
        <taxon>Pezizomycotina</taxon>
        <taxon>Eurotiomycetes</taxon>
        <taxon>Eurotiomycetidae</taxon>
        <taxon>Eurotiales</taxon>
        <taxon>Aspergillaceae</taxon>
        <taxon>Penicillium</taxon>
    </lineage>
</organism>
<feature type="transmembrane region" description="Helical" evidence="11">
    <location>
        <begin position="916"/>
        <end position="937"/>
    </location>
</feature>
<comment type="similarity">
    <text evidence="2">Belongs to the ABC transporter superfamily. ABCC family. Conjugate transporter (TC 3.A.1.208) subfamily.</text>
</comment>
<evidence type="ECO:0000256" key="1">
    <source>
        <dbReference type="ARBA" id="ARBA00004141"/>
    </source>
</evidence>
<accession>A0A1F5LFX9</accession>
<feature type="transmembrane region" description="Helical" evidence="11">
    <location>
        <begin position="149"/>
        <end position="168"/>
    </location>
</feature>
<comment type="subcellular location">
    <subcellularLocation>
        <location evidence="1">Membrane</location>
        <topology evidence="1">Multi-pass membrane protein</topology>
    </subcellularLocation>
</comment>
<feature type="transmembrane region" description="Helical" evidence="11">
    <location>
        <begin position="88"/>
        <end position="106"/>
    </location>
</feature>
<dbReference type="FunFam" id="3.40.50.300:FF:000825">
    <property type="entry name" value="ABC bile acid transporter"/>
    <property type="match status" value="1"/>
</dbReference>
<feature type="domain" description="ABC transmembrane type-1" evidence="13">
    <location>
        <begin position="927"/>
        <end position="1226"/>
    </location>
</feature>
<keyword evidence="15" id="KW-1185">Reference proteome</keyword>
<dbReference type="CDD" id="cd18604">
    <property type="entry name" value="ABC_6TM_VMR1_D2_like"/>
    <property type="match status" value="1"/>
</dbReference>
<dbReference type="SUPFAM" id="SSF90123">
    <property type="entry name" value="ABC transporter transmembrane region"/>
    <property type="match status" value="2"/>
</dbReference>
<reference evidence="14 15" key="1">
    <citation type="journal article" date="2016" name="Sci. Rep.">
        <title>Penicillium arizonense, a new, genome sequenced fungal species, reveals a high chemical diversity in secreted metabolites.</title>
        <authorList>
            <person name="Grijseels S."/>
            <person name="Nielsen J.C."/>
            <person name="Randelovic M."/>
            <person name="Nielsen J."/>
            <person name="Nielsen K.F."/>
            <person name="Workman M."/>
            <person name="Frisvad J.C."/>
        </authorList>
    </citation>
    <scope>NUCLEOTIDE SEQUENCE [LARGE SCALE GENOMIC DNA]</scope>
    <source>
        <strain evidence="14 15">CBS 141311</strain>
    </source>
</reference>
<dbReference type="Pfam" id="PF00005">
    <property type="entry name" value="ABC_tran"/>
    <property type="match status" value="2"/>
</dbReference>
<dbReference type="SUPFAM" id="SSF52540">
    <property type="entry name" value="P-loop containing nucleoside triphosphate hydrolases"/>
    <property type="match status" value="2"/>
</dbReference>
<evidence type="ECO:0000256" key="5">
    <source>
        <dbReference type="ARBA" id="ARBA00022737"/>
    </source>
</evidence>
<feature type="transmembrane region" description="Helical" evidence="11">
    <location>
        <begin position="521"/>
        <end position="547"/>
    </location>
</feature>
<dbReference type="STRING" id="1835702.A0A1F5LFX9"/>
<evidence type="ECO:0000256" key="10">
    <source>
        <dbReference type="ARBA" id="ARBA00023180"/>
    </source>
</evidence>
<proteinExistence type="inferred from homology"/>
<dbReference type="GO" id="GO:0016020">
    <property type="term" value="C:membrane"/>
    <property type="evidence" value="ECO:0007669"/>
    <property type="project" value="UniProtKB-SubCell"/>
</dbReference>
<feature type="transmembrane region" description="Helical" evidence="11">
    <location>
        <begin position="1175"/>
        <end position="1194"/>
    </location>
</feature>
<dbReference type="OrthoDB" id="6500128at2759"/>
<dbReference type="PROSITE" id="PS50893">
    <property type="entry name" value="ABC_TRANSPORTER_2"/>
    <property type="match status" value="2"/>
</dbReference>
<keyword evidence="5" id="KW-0677">Repeat</keyword>
<dbReference type="InterPro" id="IPR003593">
    <property type="entry name" value="AAA+_ATPase"/>
</dbReference>
<dbReference type="InterPro" id="IPR011527">
    <property type="entry name" value="ABC1_TM_dom"/>
</dbReference>
<dbReference type="InterPro" id="IPR017871">
    <property type="entry name" value="ABC_transporter-like_CS"/>
</dbReference>
<dbReference type="InterPro" id="IPR050173">
    <property type="entry name" value="ABC_transporter_C-like"/>
</dbReference>
<keyword evidence="6" id="KW-0547">Nucleotide-binding</keyword>
<dbReference type="PANTHER" id="PTHR24223:SF456">
    <property type="entry name" value="MULTIDRUG RESISTANCE-ASSOCIATED PROTEIN LETHAL(2)03659"/>
    <property type="match status" value="1"/>
</dbReference>
<dbReference type="CDD" id="cd18596">
    <property type="entry name" value="ABC_6TM_VMR1_D1_like"/>
    <property type="match status" value="1"/>
</dbReference>
<keyword evidence="4 11" id="KW-0812">Transmembrane</keyword>
<evidence type="ECO:0000313" key="15">
    <source>
        <dbReference type="Proteomes" id="UP000177622"/>
    </source>
</evidence>
<keyword evidence="3" id="KW-0813">Transport</keyword>
<evidence type="ECO:0000256" key="3">
    <source>
        <dbReference type="ARBA" id="ARBA00022448"/>
    </source>
</evidence>
<dbReference type="CDD" id="cd03250">
    <property type="entry name" value="ABCC_MRP_domain1"/>
    <property type="match status" value="1"/>
</dbReference>
<evidence type="ECO:0000256" key="6">
    <source>
        <dbReference type="ARBA" id="ARBA00022741"/>
    </source>
</evidence>
<dbReference type="GO" id="GO:0016887">
    <property type="term" value="F:ATP hydrolysis activity"/>
    <property type="evidence" value="ECO:0007669"/>
    <property type="project" value="InterPro"/>
</dbReference>
<dbReference type="InterPro" id="IPR036640">
    <property type="entry name" value="ABC1_TM_sf"/>
</dbReference>
<evidence type="ECO:0000259" key="12">
    <source>
        <dbReference type="PROSITE" id="PS50893"/>
    </source>
</evidence>
<feature type="transmembrane region" description="Helical" evidence="11">
    <location>
        <begin position="351"/>
        <end position="371"/>
    </location>
</feature>
<dbReference type="EMBL" id="LXJU01000011">
    <property type="protein sequence ID" value="OGE52027.1"/>
    <property type="molecule type" value="Genomic_DNA"/>
</dbReference>
<evidence type="ECO:0000256" key="7">
    <source>
        <dbReference type="ARBA" id="ARBA00022840"/>
    </source>
</evidence>
<evidence type="ECO:0000256" key="11">
    <source>
        <dbReference type="SAM" id="Phobius"/>
    </source>
</evidence>
<evidence type="ECO:0000259" key="13">
    <source>
        <dbReference type="PROSITE" id="PS50929"/>
    </source>
</evidence>
<dbReference type="InterPro" id="IPR003439">
    <property type="entry name" value="ABC_transporter-like_ATP-bd"/>
</dbReference>
<evidence type="ECO:0008006" key="16">
    <source>
        <dbReference type="Google" id="ProtNLM"/>
    </source>
</evidence>
<dbReference type="InterPro" id="IPR027417">
    <property type="entry name" value="P-loop_NTPase"/>
</dbReference>
<dbReference type="PROSITE" id="PS50929">
    <property type="entry name" value="ABC_TM1F"/>
    <property type="match status" value="2"/>
</dbReference>
<feature type="transmembrane region" description="Helical" evidence="11">
    <location>
        <begin position="1065"/>
        <end position="1096"/>
    </location>
</feature>
<dbReference type="GO" id="GO:0005524">
    <property type="term" value="F:ATP binding"/>
    <property type="evidence" value="ECO:0007669"/>
    <property type="project" value="UniProtKB-KW"/>
</dbReference>
<dbReference type="Gene3D" id="1.20.1560.10">
    <property type="entry name" value="ABC transporter type 1, transmembrane domain"/>
    <property type="match status" value="2"/>
</dbReference>
<dbReference type="RefSeq" id="XP_022487469.1">
    <property type="nucleotide sequence ID" value="XM_022632698.1"/>
</dbReference>
<feature type="transmembrane region" description="Helical" evidence="11">
    <location>
        <begin position="25"/>
        <end position="47"/>
    </location>
</feature>
<name>A0A1F5LFX9_PENAI</name>
<protein>
    <recommendedName>
        <fullName evidence="16">ABC transporter domain-containing protein</fullName>
    </recommendedName>
</protein>
<evidence type="ECO:0000313" key="14">
    <source>
        <dbReference type="EMBL" id="OGE52027.1"/>
    </source>
</evidence>
<dbReference type="SMART" id="SM00382">
    <property type="entry name" value="AAA"/>
    <property type="match status" value="2"/>
</dbReference>
<feature type="domain" description="ABC transporter" evidence="12">
    <location>
        <begin position="1261"/>
        <end position="1507"/>
    </location>
</feature>
<dbReference type="Pfam" id="PF00664">
    <property type="entry name" value="ABC_membrane"/>
    <property type="match status" value="2"/>
</dbReference>
<dbReference type="FunFam" id="1.20.1560.10:FF:000013">
    <property type="entry name" value="ABC transporter C family member 2"/>
    <property type="match status" value="1"/>
</dbReference>
<dbReference type="GeneID" id="34577432"/>
<keyword evidence="8 11" id="KW-1133">Transmembrane helix</keyword>